<name>A0A484M5V4_9ASTE</name>
<sequence>MEHISSPERLPASHSSTLTSKVRVVLRVRPFLSQEASSRNGNPVSCVASVLHPDPETSDEVTVHLKDHESRYLVLVFGYNCTAHCLFL</sequence>
<reference evidence="1 2" key="1">
    <citation type="submission" date="2018-04" db="EMBL/GenBank/DDBJ databases">
        <authorList>
            <person name="Vogel A."/>
        </authorList>
    </citation>
    <scope>NUCLEOTIDE SEQUENCE [LARGE SCALE GENOMIC DNA]</scope>
</reference>
<dbReference type="EMBL" id="OOIL02002582">
    <property type="protein sequence ID" value="VFQ83416.1"/>
    <property type="molecule type" value="Genomic_DNA"/>
</dbReference>
<dbReference type="Proteomes" id="UP000595140">
    <property type="component" value="Unassembled WGS sequence"/>
</dbReference>
<proteinExistence type="predicted"/>
<evidence type="ECO:0000313" key="2">
    <source>
        <dbReference type="Proteomes" id="UP000595140"/>
    </source>
</evidence>
<accession>A0A484M5V4</accession>
<keyword evidence="2" id="KW-1185">Reference proteome</keyword>
<dbReference type="AlphaFoldDB" id="A0A484M5V4"/>
<protein>
    <recommendedName>
        <fullName evidence="3">Kinesin motor domain-containing protein</fullName>
    </recommendedName>
</protein>
<evidence type="ECO:0000313" key="1">
    <source>
        <dbReference type="EMBL" id="VFQ83416.1"/>
    </source>
</evidence>
<organism evidence="1 2">
    <name type="scientific">Cuscuta campestris</name>
    <dbReference type="NCBI Taxonomy" id="132261"/>
    <lineage>
        <taxon>Eukaryota</taxon>
        <taxon>Viridiplantae</taxon>
        <taxon>Streptophyta</taxon>
        <taxon>Embryophyta</taxon>
        <taxon>Tracheophyta</taxon>
        <taxon>Spermatophyta</taxon>
        <taxon>Magnoliopsida</taxon>
        <taxon>eudicotyledons</taxon>
        <taxon>Gunneridae</taxon>
        <taxon>Pentapetalae</taxon>
        <taxon>asterids</taxon>
        <taxon>lamiids</taxon>
        <taxon>Solanales</taxon>
        <taxon>Convolvulaceae</taxon>
        <taxon>Cuscuteae</taxon>
        <taxon>Cuscuta</taxon>
        <taxon>Cuscuta subgen. Grammica</taxon>
        <taxon>Cuscuta sect. Cleistogrammica</taxon>
    </lineage>
</organism>
<evidence type="ECO:0008006" key="3">
    <source>
        <dbReference type="Google" id="ProtNLM"/>
    </source>
</evidence>
<gene>
    <name evidence="1" type="ORF">CCAM_LOCUS25192</name>
</gene>
<dbReference type="OrthoDB" id="3176171at2759"/>